<gene>
    <name evidence="4" type="ORF">J2S62_000388</name>
</gene>
<reference evidence="4 5" key="1">
    <citation type="submission" date="2023-07" db="EMBL/GenBank/DDBJ databases">
        <title>Sequencing the genomes of 1000 actinobacteria strains.</title>
        <authorList>
            <person name="Klenk H.-P."/>
        </authorList>
    </citation>
    <scope>NUCLEOTIDE SEQUENCE [LARGE SCALE GENOMIC DNA]</scope>
    <source>
        <strain evidence="4 5">DSM 22966</strain>
    </source>
</reference>
<proteinExistence type="predicted"/>
<dbReference type="EMBL" id="JAVDYJ010000001">
    <property type="protein sequence ID" value="MDR7346131.1"/>
    <property type="molecule type" value="Genomic_DNA"/>
</dbReference>
<feature type="compositionally biased region" description="Polar residues" evidence="1">
    <location>
        <begin position="1"/>
        <end position="13"/>
    </location>
</feature>
<dbReference type="CDD" id="cd03506">
    <property type="entry name" value="Delta6-FADS-like"/>
    <property type="match status" value="1"/>
</dbReference>
<keyword evidence="2" id="KW-1133">Transmembrane helix</keyword>
<feature type="region of interest" description="Disordered" evidence="1">
    <location>
        <begin position="1"/>
        <end position="28"/>
    </location>
</feature>
<feature type="transmembrane region" description="Helical" evidence="2">
    <location>
        <begin position="76"/>
        <end position="96"/>
    </location>
</feature>
<dbReference type="PANTHER" id="PTHR19353">
    <property type="entry name" value="FATTY ACID DESATURASE 2"/>
    <property type="match status" value="1"/>
</dbReference>
<keyword evidence="5" id="KW-1185">Reference proteome</keyword>
<feature type="transmembrane region" description="Helical" evidence="2">
    <location>
        <begin position="49"/>
        <end position="70"/>
    </location>
</feature>
<organism evidence="4 5">
    <name type="scientific">Enteractinococcus fodinae</name>
    <dbReference type="NCBI Taxonomy" id="684663"/>
    <lineage>
        <taxon>Bacteria</taxon>
        <taxon>Bacillati</taxon>
        <taxon>Actinomycetota</taxon>
        <taxon>Actinomycetes</taxon>
        <taxon>Micrococcales</taxon>
        <taxon>Micrococcaceae</taxon>
    </lineage>
</organism>
<evidence type="ECO:0000256" key="2">
    <source>
        <dbReference type="SAM" id="Phobius"/>
    </source>
</evidence>
<evidence type="ECO:0000313" key="5">
    <source>
        <dbReference type="Proteomes" id="UP001183794"/>
    </source>
</evidence>
<dbReference type="InterPro" id="IPR005804">
    <property type="entry name" value="FA_desaturase_dom"/>
</dbReference>
<dbReference type="InterPro" id="IPR012171">
    <property type="entry name" value="Fatty_acid_desaturase"/>
</dbReference>
<name>A0ABU2AXQ6_9MICC</name>
<dbReference type="PANTHER" id="PTHR19353:SF19">
    <property type="entry name" value="DELTA(5) FATTY ACID DESATURASE C-RELATED"/>
    <property type="match status" value="1"/>
</dbReference>
<evidence type="ECO:0000259" key="3">
    <source>
        <dbReference type="Pfam" id="PF00487"/>
    </source>
</evidence>
<dbReference type="PIRSF" id="PIRSF015921">
    <property type="entry name" value="FA_sphinglp_des"/>
    <property type="match status" value="1"/>
</dbReference>
<keyword evidence="2" id="KW-0472">Membrane</keyword>
<dbReference type="Pfam" id="PF00487">
    <property type="entry name" value="FA_desaturase"/>
    <property type="match status" value="1"/>
</dbReference>
<sequence length="374" mass="42036">MSSTSSTAGSLRQASPDPTEDTIRPGDPKTFFHIKDLVREAGLTGRRRGYYLITIGVLTLALGGITTGVILLGDSWLQLLMAAALGVVLTQFAFLAHEAAHRQILSSGKANDKLGRFLANAVVGISYQWWLNKHNRHHATPNTIGKDPDIEWDTISFQPVDAQRQTGFLRWITERQGYLFFPLLTLEGLNLHYQSIKYLFVAPRVKRRWRELTTIAARIALYLGVLFIFLPWGIALAFVGVQLAVFGVYMGGSFAPNHKGMPMVPKTARIDFFTRQVMTSRNVMARSRWGNHVLSVVYGGLNYQVEHHLFPSMPRPNLHAVSQIVRKYCAEHQIPYTVATVRESYGSVIRYLNKVGLSARDPFECPMISSLRYS</sequence>
<comment type="caution">
    <text evidence="4">The sequence shown here is derived from an EMBL/GenBank/DDBJ whole genome shotgun (WGS) entry which is preliminary data.</text>
</comment>
<feature type="domain" description="Fatty acid desaturase" evidence="3">
    <location>
        <begin position="75"/>
        <end position="337"/>
    </location>
</feature>
<evidence type="ECO:0000313" key="4">
    <source>
        <dbReference type="EMBL" id="MDR7346131.1"/>
    </source>
</evidence>
<evidence type="ECO:0000256" key="1">
    <source>
        <dbReference type="SAM" id="MobiDB-lite"/>
    </source>
</evidence>
<dbReference type="Proteomes" id="UP001183794">
    <property type="component" value="Unassembled WGS sequence"/>
</dbReference>
<protein>
    <submittedName>
        <fullName evidence="4">Fatty acid desaturase</fullName>
    </submittedName>
</protein>
<accession>A0ABU2AXQ6</accession>
<feature type="transmembrane region" description="Helical" evidence="2">
    <location>
        <begin position="212"/>
        <end position="230"/>
    </location>
</feature>
<keyword evidence="2" id="KW-0812">Transmembrane</keyword>